<evidence type="ECO:0000256" key="1">
    <source>
        <dbReference type="SAM" id="MobiDB-lite"/>
    </source>
</evidence>
<feature type="region of interest" description="Disordered" evidence="1">
    <location>
        <begin position="340"/>
        <end position="376"/>
    </location>
</feature>
<reference evidence="2 3" key="1">
    <citation type="submission" date="2023-02" db="EMBL/GenBank/DDBJ databases">
        <title>LHISI_Scaffold_Assembly.</title>
        <authorList>
            <person name="Stuart O.P."/>
            <person name="Cleave R."/>
            <person name="Magrath M.J.L."/>
            <person name="Mikheyev A.S."/>
        </authorList>
    </citation>
    <scope>NUCLEOTIDE SEQUENCE [LARGE SCALE GENOMIC DNA]</scope>
    <source>
        <strain evidence="2">Daus_M_001</strain>
        <tissue evidence="2">Leg muscle</tissue>
    </source>
</reference>
<proteinExistence type="predicted"/>
<dbReference type="Gene3D" id="3.30.420.10">
    <property type="entry name" value="Ribonuclease H-like superfamily/Ribonuclease H"/>
    <property type="match status" value="1"/>
</dbReference>
<feature type="compositionally biased region" description="Basic and acidic residues" evidence="1">
    <location>
        <begin position="210"/>
        <end position="223"/>
    </location>
</feature>
<evidence type="ECO:0000313" key="2">
    <source>
        <dbReference type="EMBL" id="KAJ8895217.1"/>
    </source>
</evidence>
<dbReference type="EMBL" id="JARBHB010000001">
    <property type="protein sequence ID" value="KAJ8895217.1"/>
    <property type="molecule type" value="Genomic_DNA"/>
</dbReference>
<dbReference type="InterPro" id="IPR036397">
    <property type="entry name" value="RNaseH_sf"/>
</dbReference>
<comment type="caution">
    <text evidence="2">The sequence shown here is derived from an EMBL/GenBank/DDBJ whole genome shotgun (WGS) entry which is preliminary data.</text>
</comment>
<feature type="region of interest" description="Disordered" evidence="1">
    <location>
        <begin position="200"/>
        <end position="227"/>
    </location>
</feature>
<keyword evidence="3" id="KW-1185">Reference proteome</keyword>
<dbReference type="Proteomes" id="UP001159363">
    <property type="component" value="Chromosome 1"/>
</dbReference>
<evidence type="ECO:0000313" key="3">
    <source>
        <dbReference type="Proteomes" id="UP001159363"/>
    </source>
</evidence>
<organism evidence="2 3">
    <name type="scientific">Dryococelus australis</name>
    <dbReference type="NCBI Taxonomy" id="614101"/>
    <lineage>
        <taxon>Eukaryota</taxon>
        <taxon>Metazoa</taxon>
        <taxon>Ecdysozoa</taxon>
        <taxon>Arthropoda</taxon>
        <taxon>Hexapoda</taxon>
        <taxon>Insecta</taxon>
        <taxon>Pterygota</taxon>
        <taxon>Neoptera</taxon>
        <taxon>Polyneoptera</taxon>
        <taxon>Phasmatodea</taxon>
        <taxon>Verophasmatodea</taxon>
        <taxon>Anareolatae</taxon>
        <taxon>Phasmatidae</taxon>
        <taxon>Eurycanthinae</taxon>
        <taxon>Dryococelus</taxon>
    </lineage>
</organism>
<name>A0ABQ9IEY8_9NEOP</name>
<sequence length="534" mass="59277">MVTDDRRIRAGRRPGQRFIVEWHTAPKRGVMVWGATSYDCRIPLVVVEGTRTAQRYVQEILRPCSLPFMVQLDTHIFQQDNTRSHTVRRDPQTSRPPKTFGTRLDGSYGGFGGPVAPAVAGSFSGEHRTHVCLYVRPYRHLSPCYGPSNTKCWSPAIDACGVYETCIPQARHHKKERRRVGNSQRGRVVEEQRDMETFYRAGPAPGVGWRRNEGAEKPGDARESLPTSGIVQHDSHFETPEWTGSPWWEASSLTARPPCPPLPPSRGALNCPLHSSHPRDECDEGAAQSELPRSRLSRMLRSDCENAVDLGGRWPRLTGWGVNIIPLGVGTASELRFSTATSASRGGDPSVTHLSGSLLPPPPSNTSARPAHPNPPTLGRMKSMVYETPVEIEEDLLARVMVAAQQIYRTPCVMERVYRNIIRRHHALLTFYLDELGSNPCGAAPGFSHVGIVSDSAVDRRVFSGISCFSQTLHSQRIPVLVRIVCSRQSGCFMYATENTYQLSALFDLYLVSPTSSCACQRASSAYVLQPWTY</sequence>
<gene>
    <name evidence="2" type="ORF">PR048_000542</name>
</gene>
<protein>
    <submittedName>
        <fullName evidence="2">Uncharacterized protein</fullName>
    </submittedName>
</protein>
<accession>A0ABQ9IEY8</accession>
<feature type="region of interest" description="Disordered" evidence="1">
    <location>
        <begin position="81"/>
        <end position="104"/>
    </location>
</feature>